<organism evidence="1">
    <name type="scientific">Solanum chacoense</name>
    <name type="common">Chaco potato</name>
    <dbReference type="NCBI Taxonomy" id="4108"/>
    <lineage>
        <taxon>Eukaryota</taxon>
        <taxon>Viridiplantae</taxon>
        <taxon>Streptophyta</taxon>
        <taxon>Embryophyta</taxon>
        <taxon>Tracheophyta</taxon>
        <taxon>Spermatophyta</taxon>
        <taxon>Magnoliopsida</taxon>
        <taxon>eudicotyledons</taxon>
        <taxon>Gunneridae</taxon>
        <taxon>Pentapetalae</taxon>
        <taxon>asterids</taxon>
        <taxon>lamiids</taxon>
        <taxon>Solanales</taxon>
        <taxon>Solanaceae</taxon>
        <taxon>Solanoideae</taxon>
        <taxon>Solaneae</taxon>
        <taxon>Solanum</taxon>
    </lineage>
</organism>
<evidence type="ECO:0000313" key="1">
    <source>
        <dbReference type="EMBL" id="JAP09417.1"/>
    </source>
</evidence>
<reference evidence="1" key="1">
    <citation type="submission" date="2015-12" db="EMBL/GenBank/DDBJ databases">
        <title>Gene expression during late stages of embryo sac development: a critical building block for successful pollen-pistil interactions.</title>
        <authorList>
            <person name="Liu Y."/>
            <person name="Joly V."/>
            <person name="Sabar M."/>
            <person name="Matton D.P."/>
        </authorList>
    </citation>
    <scope>NUCLEOTIDE SEQUENCE</scope>
</reference>
<proteinExistence type="predicted"/>
<dbReference type="EMBL" id="GEDG01035049">
    <property type="protein sequence ID" value="JAP09417.1"/>
    <property type="molecule type" value="Transcribed_RNA"/>
</dbReference>
<protein>
    <submittedName>
        <fullName evidence="1">Putative ovule protein</fullName>
    </submittedName>
</protein>
<sequence>MLCFRRLIFGTSLHPRVHPISKFMCLISSRSNVRIHSQFTKQISSLIIEVILSITLSFFCSSSNIHPVVAAHLEDPKQYA</sequence>
<accession>A0A0V0GNY0</accession>
<dbReference type="AlphaFoldDB" id="A0A0V0GNY0"/>
<name>A0A0V0GNY0_SOLCH</name>